<proteinExistence type="predicted"/>
<accession>A0ABM8E562</accession>
<keyword evidence="2" id="KW-1185">Reference proteome</keyword>
<organism evidence="1 2">
    <name type="scientific">Methylocystis iwaonis</name>
    <dbReference type="NCBI Taxonomy" id="2885079"/>
    <lineage>
        <taxon>Bacteria</taxon>
        <taxon>Pseudomonadati</taxon>
        <taxon>Pseudomonadota</taxon>
        <taxon>Alphaproteobacteria</taxon>
        <taxon>Hyphomicrobiales</taxon>
        <taxon>Methylocystaceae</taxon>
        <taxon>Methylocystis</taxon>
    </lineage>
</organism>
<dbReference type="EMBL" id="AP027142">
    <property type="protein sequence ID" value="BDV33039.1"/>
    <property type="molecule type" value="Genomic_DNA"/>
</dbReference>
<gene>
    <name evidence="1" type="ORF">SS37A_05680</name>
</gene>
<protein>
    <submittedName>
        <fullName evidence="1">Uncharacterized protein</fullName>
    </submittedName>
</protein>
<evidence type="ECO:0000313" key="1">
    <source>
        <dbReference type="EMBL" id="BDV33039.1"/>
    </source>
</evidence>
<evidence type="ECO:0000313" key="2">
    <source>
        <dbReference type="Proteomes" id="UP001317629"/>
    </source>
</evidence>
<reference evidence="1 2" key="1">
    <citation type="journal article" date="2023" name="Int. J. Syst. Evol. Microbiol.">
        <title>Methylocystis iwaonis sp. nov., a type II methane-oxidizing bacterium from surface soil of a rice paddy field in Japan, and emended description of the genus Methylocystis (ex Whittenbury et al. 1970) Bowman et al. 1993.</title>
        <authorList>
            <person name="Kaise H."/>
            <person name="Sawadogo J.B."/>
            <person name="Alam M.S."/>
            <person name="Ueno C."/>
            <person name="Dianou D."/>
            <person name="Shinjo R."/>
            <person name="Asakawa S."/>
        </authorList>
    </citation>
    <scope>NUCLEOTIDE SEQUENCE [LARGE SCALE GENOMIC DNA]</scope>
    <source>
        <strain evidence="1 2">SS37A-Re</strain>
    </source>
</reference>
<dbReference type="Proteomes" id="UP001317629">
    <property type="component" value="Chromosome"/>
</dbReference>
<sequence>MGRANQIGAAPNAPAMPTIEECQRLRDPLRGQLELLDYDVRNAIARGLNDIESNGKDDIVFMNASVTVLLSIAARIFQRAAECDDTQITEQSFVLGAQDAIGWAKTRRLRYNVAGEG</sequence>
<name>A0ABM8E562_9HYPH</name>